<dbReference type="EMBL" id="JAGTXO010000006">
    <property type="protein sequence ID" value="KAG8467335.1"/>
    <property type="molecule type" value="Genomic_DNA"/>
</dbReference>
<dbReference type="PROSITE" id="PS50016">
    <property type="entry name" value="ZF_PHD_2"/>
    <property type="match status" value="1"/>
</dbReference>
<sequence>MSAVCAQQVQHHVLCHEVAAARSPDNRYEDVALCTICGDGESEEDNVILFCDGCNLAVHQVCYGGGAVAIPDGPWYCDRCDPARWAGPADCCLCPANGGAMKRTTDWRWAHVVCALWLPNVSFADPESRDAIDLSGMDERRFGLTCSLCGQQKGACIQCKERKCMRAFHVTCAREHGLHMAEKEHDDWVEFSTYCDKHKPKTGPKRRRKLAA</sequence>
<organism evidence="7 8">
    <name type="scientific">Diacronema lutheri</name>
    <name type="common">Unicellular marine alga</name>
    <name type="synonym">Monochrysis lutheri</name>
    <dbReference type="NCBI Taxonomy" id="2081491"/>
    <lineage>
        <taxon>Eukaryota</taxon>
        <taxon>Haptista</taxon>
        <taxon>Haptophyta</taxon>
        <taxon>Pavlovophyceae</taxon>
        <taxon>Pavlovales</taxon>
        <taxon>Pavlovaceae</taxon>
        <taxon>Diacronema</taxon>
    </lineage>
</organism>
<keyword evidence="2 4" id="KW-0863">Zinc-finger</keyword>
<dbReference type="OMA" id="WSAMERD"/>
<reference evidence="7" key="1">
    <citation type="submission" date="2021-05" db="EMBL/GenBank/DDBJ databases">
        <title>The genome of the haptophyte Pavlova lutheri (Diacronema luteri, Pavlovales) - a model for lipid biosynthesis in eukaryotic algae.</title>
        <authorList>
            <person name="Hulatt C.J."/>
            <person name="Posewitz M.C."/>
        </authorList>
    </citation>
    <scope>NUCLEOTIDE SEQUENCE</scope>
    <source>
        <strain evidence="7">NIVA-4/92</strain>
    </source>
</reference>
<feature type="domain" description="PHD-type" evidence="6">
    <location>
        <begin position="88"/>
        <end position="199"/>
    </location>
</feature>
<evidence type="ECO:0000256" key="1">
    <source>
        <dbReference type="ARBA" id="ARBA00022723"/>
    </source>
</evidence>
<proteinExistence type="predicted"/>
<dbReference type="Proteomes" id="UP000751190">
    <property type="component" value="Unassembled WGS sequence"/>
</dbReference>
<dbReference type="AlphaFoldDB" id="A0A8J5XXP2"/>
<dbReference type="InterPro" id="IPR019787">
    <property type="entry name" value="Znf_PHD-finger"/>
</dbReference>
<evidence type="ECO:0000256" key="2">
    <source>
        <dbReference type="ARBA" id="ARBA00022771"/>
    </source>
</evidence>
<evidence type="ECO:0000313" key="8">
    <source>
        <dbReference type="Proteomes" id="UP000751190"/>
    </source>
</evidence>
<protein>
    <submittedName>
        <fullName evidence="7">Uncharacterized protein</fullName>
    </submittedName>
</protein>
<keyword evidence="8" id="KW-1185">Reference proteome</keyword>
<dbReference type="InterPro" id="IPR013083">
    <property type="entry name" value="Znf_RING/FYVE/PHD"/>
</dbReference>
<feature type="domain" description="PHD-type" evidence="5">
    <location>
        <begin position="31"/>
        <end position="83"/>
    </location>
</feature>
<dbReference type="GO" id="GO:0006357">
    <property type="term" value="P:regulation of transcription by RNA polymerase II"/>
    <property type="evidence" value="ECO:0007669"/>
    <property type="project" value="TreeGrafter"/>
</dbReference>
<comment type="caution">
    <text evidence="7">The sequence shown here is derived from an EMBL/GenBank/DDBJ whole genome shotgun (WGS) entry which is preliminary data.</text>
</comment>
<gene>
    <name evidence="7" type="ORF">KFE25_000651</name>
</gene>
<dbReference type="InterPro" id="IPR019786">
    <property type="entry name" value="Zinc_finger_PHD-type_CS"/>
</dbReference>
<dbReference type="InterPro" id="IPR050701">
    <property type="entry name" value="Histone_Mod_Regulator"/>
</dbReference>
<dbReference type="SMART" id="SM00249">
    <property type="entry name" value="PHD"/>
    <property type="match status" value="2"/>
</dbReference>
<dbReference type="OrthoDB" id="20839at2759"/>
<evidence type="ECO:0000259" key="6">
    <source>
        <dbReference type="PROSITE" id="PS51805"/>
    </source>
</evidence>
<dbReference type="Pfam" id="PF13831">
    <property type="entry name" value="PHD_2"/>
    <property type="match status" value="1"/>
</dbReference>
<evidence type="ECO:0000313" key="7">
    <source>
        <dbReference type="EMBL" id="KAG8467335.1"/>
    </source>
</evidence>
<dbReference type="InterPro" id="IPR034732">
    <property type="entry name" value="EPHD"/>
</dbReference>
<dbReference type="Gene3D" id="3.30.40.10">
    <property type="entry name" value="Zinc/RING finger domain, C3HC4 (zinc finger)"/>
    <property type="match status" value="2"/>
</dbReference>
<accession>A0A8J5XXP2</accession>
<dbReference type="Pfam" id="PF13832">
    <property type="entry name" value="zf-HC5HC2H_2"/>
    <property type="match status" value="1"/>
</dbReference>
<keyword evidence="1" id="KW-0479">Metal-binding</keyword>
<dbReference type="PANTHER" id="PTHR13793:SF107">
    <property type="entry name" value="BROMODOMAIN-CONTAINING PROTEIN HOMOLOG"/>
    <property type="match status" value="1"/>
</dbReference>
<dbReference type="PROSITE" id="PS51805">
    <property type="entry name" value="EPHD"/>
    <property type="match status" value="1"/>
</dbReference>
<keyword evidence="3" id="KW-0862">Zinc</keyword>
<evidence type="ECO:0000256" key="4">
    <source>
        <dbReference type="PROSITE-ProRule" id="PRU00146"/>
    </source>
</evidence>
<dbReference type="SUPFAM" id="SSF57903">
    <property type="entry name" value="FYVE/PHD zinc finger"/>
    <property type="match status" value="1"/>
</dbReference>
<dbReference type="CDD" id="cd15492">
    <property type="entry name" value="PHD_BRPF_JADE_like"/>
    <property type="match status" value="1"/>
</dbReference>
<dbReference type="GO" id="GO:0008270">
    <property type="term" value="F:zinc ion binding"/>
    <property type="evidence" value="ECO:0007669"/>
    <property type="project" value="UniProtKB-KW"/>
</dbReference>
<name>A0A8J5XXP2_DIALT</name>
<dbReference type="InterPro" id="IPR011011">
    <property type="entry name" value="Znf_FYVE_PHD"/>
</dbReference>
<evidence type="ECO:0000256" key="3">
    <source>
        <dbReference type="ARBA" id="ARBA00022833"/>
    </source>
</evidence>
<dbReference type="InterPro" id="IPR001965">
    <property type="entry name" value="Znf_PHD"/>
</dbReference>
<dbReference type="PROSITE" id="PS01359">
    <property type="entry name" value="ZF_PHD_1"/>
    <property type="match status" value="1"/>
</dbReference>
<dbReference type="PANTHER" id="PTHR13793">
    <property type="entry name" value="PHD FINGER PROTEINS"/>
    <property type="match status" value="1"/>
</dbReference>
<evidence type="ECO:0000259" key="5">
    <source>
        <dbReference type="PROSITE" id="PS50016"/>
    </source>
</evidence>